<dbReference type="Proteomes" id="UP000002424">
    <property type="component" value="Chromosome"/>
</dbReference>
<dbReference type="KEGG" id="avn:Avin_21670"/>
<dbReference type="HOGENOM" id="CLU_3401895_0_0_6"/>
<keyword evidence="2" id="KW-1185">Reference proteome</keyword>
<reference evidence="1 2" key="1">
    <citation type="journal article" date="2009" name="J. Bacteriol.">
        <title>Genome sequence of Azotobacter vinelandii, an obligate aerobe specialized to support diverse anaerobic metabolic processes.</title>
        <authorList>
            <person name="Setubal J.C."/>
            <person name="dos Santos P."/>
            <person name="Goldman B.S."/>
            <person name="Ertesvag H."/>
            <person name="Espin G."/>
            <person name="Rubio L.M."/>
            <person name="Valla S."/>
            <person name="Almeida N.F."/>
            <person name="Balasubramanian D."/>
            <person name="Cromes L."/>
            <person name="Curatti L."/>
            <person name="Du Z."/>
            <person name="Godsy E."/>
            <person name="Goodner B."/>
            <person name="Hellner-Burris K."/>
            <person name="Hernandez J.A."/>
            <person name="Houmiel K."/>
            <person name="Imperial J."/>
            <person name="Kennedy C."/>
            <person name="Larson T.J."/>
            <person name="Latreille P."/>
            <person name="Ligon L.S."/>
            <person name="Lu J."/>
            <person name="Maerk M."/>
            <person name="Miller N.M."/>
            <person name="Norton S."/>
            <person name="O'Carroll I.P."/>
            <person name="Paulsen I."/>
            <person name="Raulfs E.C."/>
            <person name="Roemer R."/>
            <person name="Rosser J."/>
            <person name="Segura D."/>
            <person name="Slater S."/>
            <person name="Stricklin S.L."/>
            <person name="Studholme D.J."/>
            <person name="Sun J."/>
            <person name="Viana C.J."/>
            <person name="Wallin E."/>
            <person name="Wang B."/>
            <person name="Wheeler C."/>
            <person name="Zhu H."/>
            <person name="Dean D.R."/>
            <person name="Dixon R."/>
            <person name="Wood D."/>
        </authorList>
    </citation>
    <scope>NUCLEOTIDE SEQUENCE [LARGE SCALE GENOMIC DNA]</scope>
    <source>
        <strain evidence="2">DJ / ATCC BAA-1303</strain>
    </source>
</reference>
<evidence type="ECO:0000313" key="2">
    <source>
        <dbReference type="Proteomes" id="UP000002424"/>
    </source>
</evidence>
<evidence type="ECO:0000313" key="1">
    <source>
        <dbReference type="EMBL" id="ACO78361.1"/>
    </source>
</evidence>
<dbReference type="AlphaFoldDB" id="C1DFF8"/>
<sequence>MIDWQRTADMKAVMSSSFIRYEHNEEMENV</sequence>
<gene>
    <name evidence="1" type="ordered locus">Avin_21670</name>
</gene>
<dbReference type="EMBL" id="CP001157">
    <property type="protein sequence ID" value="ACO78361.1"/>
    <property type="molecule type" value="Genomic_DNA"/>
</dbReference>
<protein>
    <submittedName>
        <fullName evidence="1">Uncharacterized protein</fullName>
    </submittedName>
</protein>
<accession>C1DFF8</accession>
<dbReference type="EnsemblBacteria" id="ACO78361">
    <property type="protein sequence ID" value="ACO78361"/>
    <property type="gene ID" value="Avin_21670"/>
</dbReference>
<proteinExistence type="predicted"/>
<name>C1DFF8_AZOVD</name>
<organism evidence="1 2">
    <name type="scientific">Azotobacter vinelandii (strain DJ / ATCC BAA-1303)</name>
    <dbReference type="NCBI Taxonomy" id="322710"/>
    <lineage>
        <taxon>Bacteria</taxon>
        <taxon>Pseudomonadati</taxon>
        <taxon>Pseudomonadota</taxon>
        <taxon>Gammaproteobacteria</taxon>
        <taxon>Pseudomonadales</taxon>
        <taxon>Pseudomonadaceae</taxon>
        <taxon>Azotobacter</taxon>
    </lineage>
</organism>